<evidence type="ECO:0000313" key="5">
    <source>
        <dbReference type="EMBL" id="TSA86943.1"/>
    </source>
</evidence>
<dbReference type="GO" id="GO:0008800">
    <property type="term" value="F:beta-lactamase activity"/>
    <property type="evidence" value="ECO:0007669"/>
    <property type="project" value="UniProtKB-EC"/>
</dbReference>
<dbReference type="InterPro" id="IPR050767">
    <property type="entry name" value="Sel1_AlgK"/>
</dbReference>
<dbReference type="PANTHER" id="PTHR11102">
    <property type="entry name" value="SEL-1-LIKE PROTEIN"/>
    <property type="match status" value="1"/>
</dbReference>
<dbReference type="InterPro" id="IPR006597">
    <property type="entry name" value="Sel1-like"/>
</dbReference>
<accession>A0A553V386</accession>
<dbReference type="Proteomes" id="UP000319322">
    <property type="component" value="Unassembled WGS sequence"/>
</dbReference>
<dbReference type="SMART" id="SM00671">
    <property type="entry name" value="SEL1"/>
    <property type="match status" value="3"/>
</dbReference>
<reference evidence="5 6" key="1">
    <citation type="submission" date="2019-07" db="EMBL/GenBank/DDBJ databases">
        <title>Helicobacter labacensis sp. nov., Helicobacter mehlei sp. nov. and Helicobacter vulpis sp. nov., isolated from gastric mucosa of red fox (Vulpis vulpis).</title>
        <authorList>
            <person name="Kusar D."/>
            <person name="Gruntar I."/>
            <person name="Pate M."/>
            <person name="Zajc U."/>
            <person name="Ocepek M."/>
        </authorList>
    </citation>
    <scope>NUCLEOTIDE SEQUENCE [LARGE SCALE GENOMIC DNA]</scope>
    <source>
        <strain evidence="5 6">L8b</strain>
    </source>
</reference>
<dbReference type="InterPro" id="IPR011990">
    <property type="entry name" value="TPR-like_helical_dom_sf"/>
</dbReference>
<name>A0A553V386_9HELI</name>
<dbReference type="SUPFAM" id="SSF81901">
    <property type="entry name" value="HCP-like"/>
    <property type="match status" value="1"/>
</dbReference>
<protein>
    <recommendedName>
        <fullName evidence="2">beta-lactamase</fullName>
        <ecNumber evidence="2">3.5.2.6</ecNumber>
    </recommendedName>
</protein>
<evidence type="ECO:0000256" key="2">
    <source>
        <dbReference type="ARBA" id="ARBA00012865"/>
    </source>
</evidence>
<organism evidence="5 6">
    <name type="scientific">Helicobacter mehlei</name>
    <dbReference type="NCBI Taxonomy" id="2316080"/>
    <lineage>
        <taxon>Bacteria</taxon>
        <taxon>Pseudomonadati</taxon>
        <taxon>Campylobacterota</taxon>
        <taxon>Epsilonproteobacteria</taxon>
        <taxon>Campylobacterales</taxon>
        <taxon>Helicobacteraceae</taxon>
        <taxon>Helicobacter</taxon>
    </lineage>
</organism>
<comment type="catalytic activity">
    <reaction evidence="1">
        <text>a beta-lactam + H2O = a substituted beta-amino acid</text>
        <dbReference type="Rhea" id="RHEA:20401"/>
        <dbReference type="ChEBI" id="CHEBI:15377"/>
        <dbReference type="ChEBI" id="CHEBI:35627"/>
        <dbReference type="ChEBI" id="CHEBI:140347"/>
        <dbReference type="EC" id="3.5.2.6"/>
    </reaction>
</comment>
<dbReference type="EMBL" id="VKGC01000001">
    <property type="protein sequence ID" value="TSA86943.1"/>
    <property type="molecule type" value="Genomic_DNA"/>
</dbReference>
<gene>
    <name evidence="5" type="ORF">FNE76_00285</name>
</gene>
<sequence length="268" mass="30335">MMPSVKSGFQNKILQRAKMLVVLKKRVWQVVLLWAMALGVCYANSQADEYYKLAKSYHDSKDYGKSVFYWKKLIEMGDARGYNGMGYMYDYGHGVVKDDAKAIQYYQKAADMGYAAAYNNLGVMYDRGEGVGQDTEAARRYYKKACDLGHQVGCNNLKALAPKHVAYKLNFDIQKKEFDLFGEGLGTLIEITSKNRDPVRLEGIVINEGNSCNDWSQIMADGRPARGNKRGYILKYSQGYMIGVACLPYKILSVEIKTHLGNVTYTYE</sequence>
<dbReference type="PANTHER" id="PTHR11102:SF147">
    <property type="entry name" value="SEL1L ADAPTOR SUBUNIT OF ERAD E3 UBIQUITIN LIGASE"/>
    <property type="match status" value="1"/>
</dbReference>
<keyword evidence="4" id="KW-0046">Antibiotic resistance</keyword>
<dbReference type="Gene3D" id="1.25.40.10">
    <property type="entry name" value="Tetratricopeptide repeat domain"/>
    <property type="match status" value="1"/>
</dbReference>
<proteinExistence type="predicted"/>
<reference evidence="5 6" key="3">
    <citation type="submission" date="2019-07" db="EMBL/GenBank/DDBJ databases">
        <authorList>
            <person name="Papic B."/>
        </authorList>
    </citation>
    <scope>NUCLEOTIDE SEQUENCE [LARGE SCALE GENOMIC DNA]</scope>
    <source>
        <strain evidence="5 6">L8b</strain>
    </source>
</reference>
<dbReference type="GO" id="GO:0046677">
    <property type="term" value="P:response to antibiotic"/>
    <property type="evidence" value="ECO:0007669"/>
    <property type="project" value="UniProtKB-KW"/>
</dbReference>
<comment type="caution">
    <text evidence="5">The sequence shown here is derived from an EMBL/GenBank/DDBJ whole genome shotgun (WGS) entry which is preliminary data.</text>
</comment>
<dbReference type="GO" id="GO:0036503">
    <property type="term" value="P:ERAD pathway"/>
    <property type="evidence" value="ECO:0007669"/>
    <property type="project" value="TreeGrafter"/>
</dbReference>
<keyword evidence="3" id="KW-1015">Disulfide bond</keyword>
<dbReference type="Pfam" id="PF08238">
    <property type="entry name" value="Sel1"/>
    <property type="match status" value="3"/>
</dbReference>
<keyword evidence="6" id="KW-1185">Reference proteome</keyword>
<evidence type="ECO:0000313" key="6">
    <source>
        <dbReference type="Proteomes" id="UP000319322"/>
    </source>
</evidence>
<dbReference type="AlphaFoldDB" id="A0A553V386"/>
<evidence type="ECO:0000256" key="1">
    <source>
        <dbReference type="ARBA" id="ARBA00001526"/>
    </source>
</evidence>
<evidence type="ECO:0000256" key="3">
    <source>
        <dbReference type="ARBA" id="ARBA00023157"/>
    </source>
</evidence>
<dbReference type="EC" id="3.5.2.6" evidence="2"/>
<evidence type="ECO:0000256" key="4">
    <source>
        <dbReference type="ARBA" id="ARBA00023251"/>
    </source>
</evidence>
<reference evidence="6" key="2">
    <citation type="submission" date="2019-07" db="EMBL/GenBank/DDBJ databases">
        <title>Helicobacter labacensis sp. nov., Helicobacter mehlei sp. nov. and Helicobacter vulpis sp. nov., isolated from gastric mucosa of red fox (Vulpis vulpis).</title>
        <authorList>
            <person name="Papic B."/>
        </authorList>
    </citation>
    <scope>NUCLEOTIDE SEQUENCE [LARGE SCALE GENOMIC DNA]</scope>
    <source>
        <strain evidence="6">L8b</strain>
    </source>
</reference>